<gene>
    <name evidence="2" type="ORF">RF55_9086</name>
</gene>
<accession>A0A0J7KLJ9</accession>
<dbReference type="EMBL" id="LBMM01005923">
    <property type="protein sequence ID" value="KMQ91091.1"/>
    <property type="molecule type" value="Genomic_DNA"/>
</dbReference>
<protein>
    <submittedName>
        <fullName evidence="2">Pro-pol polyprotein</fullName>
    </submittedName>
</protein>
<dbReference type="OrthoDB" id="7695055at2759"/>
<name>A0A0J7KLJ9_LASNI</name>
<proteinExistence type="predicted"/>
<dbReference type="PaxDb" id="67767-A0A0J7KLJ9"/>
<keyword evidence="3" id="KW-1185">Reference proteome</keyword>
<dbReference type="PANTHER" id="PTHR38681">
    <property type="entry name" value="RETROVIRUS-RELATED POL POLYPROTEIN FROM TRANSPOSON 412-LIKE PROTEIN-RELATED"/>
    <property type="match status" value="1"/>
</dbReference>
<dbReference type="Proteomes" id="UP000036403">
    <property type="component" value="Unassembled WGS sequence"/>
</dbReference>
<evidence type="ECO:0000313" key="2">
    <source>
        <dbReference type="EMBL" id="KMQ91091.1"/>
    </source>
</evidence>
<feature type="compositionally biased region" description="Low complexity" evidence="1">
    <location>
        <begin position="139"/>
        <end position="150"/>
    </location>
</feature>
<comment type="caution">
    <text evidence="2">The sequence shown here is derived from an EMBL/GenBank/DDBJ whole genome shotgun (WGS) entry which is preliminary data.</text>
</comment>
<evidence type="ECO:0000313" key="3">
    <source>
        <dbReference type="Proteomes" id="UP000036403"/>
    </source>
</evidence>
<dbReference type="PANTHER" id="PTHR38681:SF1">
    <property type="entry name" value="RETROVIRUS-RELATED POL POLYPROTEIN FROM TRANSPOSON 412-LIKE PROTEIN"/>
    <property type="match status" value="1"/>
</dbReference>
<evidence type="ECO:0000256" key="1">
    <source>
        <dbReference type="SAM" id="MobiDB-lite"/>
    </source>
</evidence>
<dbReference type="AlphaFoldDB" id="A0A0J7KLJ9"/>
<reference evidence="2 3" key="1">
    <citation type="submission" date="2015-04" db="EMBL/GenBank/DDBJ databases">
        <title>Lasius niger genome sequencing.</title>
        <authorList>
            <person name="Konorov E.A."/>
            <person name="Nikitin M.A."/>
            <person name="Kirill M.V."/>
            <person name="Chang P."/>
        </authorList>
    </citation>
    <scope>NUCLEOTIDE SEQUENCE [LARGE SCALE GENOMIC DNA]</scope>
    <source>
        <tissue evidence="2">Whole</tissue>
    </source>
</reference>
<feature type="region of interest" description="Disordered" evidence="1">
    <location>
        <begin position="123"/>
        <end position="191"/>
    </location>
</feature>
<organism evidence="2 3">
    <name type="scientific">Lasius niger</name>
    <name type="common">Black garden ant</name>
    <dbReference type="NCBI Taxonomy" id="67767"/>
    <lineage>
        <taxon>Eukaryota</taxon>
        <taxon>Metazoa</taxon>
        <taxon>Ecdysozoa</taxon>
        <taxon>Arthropoda</taxon>
        <taxon>Hexapoda</taxon>
        <taxon>Insecta</taxon>
        <taxon>Pterygota</taxon>
        <taxon>Neoptera</taxon>
        <taxon>Endopterygota</taxon>
        <taxon>Hymenoptera</taxon>
        <taxon>Apocrita</taxon>
        <taxon>Aculeata</taxon>
        <taxon>Formicoidea</taxon>
        <taxon>Formicidae</taxon>
        <taxon>Formicinae</taxon>
        <taxon>Lasius</taxon>
        <taxon>Lasius</taxon>
    </lineage>
</organism>
<dbReference type="STRING" id="67767.A0A0J7KLJ9"/>
<sequence>MGATAADLLYGETIRLPGEFLASKAPTASSAADYVKDLRQHFEKLRPTNGTHHGERRTSVFKNLKTTDQVFVRHDAVGGPLQQPYDGPYRVVSRNAKTFVVHIRGKDVTVSVDRLKPAYVIAKDEARNQANSPQAAQRPESPSSTGPSPELASPTDPGEDTDPPLTQEPTSILSRSGRRVRFPDRLQGGFS</sequence>